<feature type="compositionally biased region" description="Polar residues" evidence="1">
    <location>
        <begin position="291"/>
        <end position="301"/>
    </location>
</feature>
<name>A0ABW3YIG1_9ACTN</name>
<comment type="caution">
    <text evidence="2">The sequence shown here is derived from an EMBL/GenBank/DDBJ whole genome shotgun (WGS) entry which is preliminary data.</text>
</comment>
<keyword evidence="3" id="KW-1185">Reference proteome</keyword>
<feature type="compositionally biased region" description="Basic and acidic residues" evidence="1">
    <location>
        <begin position="369"/>
        <end position="378"/>
    </location>
</feature>
<protein>
    <recommendedName>
        <fullName evidence="4">PPE family protein</fullName>
    </recommendedName>
</protein>
<evidence type="ECO:0000256" key="1">
    <source>
        <dbReference type="SAM" id="MobiDB-lite"/>
    </source>
</evidence>
<reference evidence="3" key="1">
    <citation type="journal article" date="2019" name="Int. J. Syst. Evol. Microbiol.">
        <title>The Global Catalogue of Microorganisms (GCM) 10K type strain sequencing project: providing services to taxonomists for standard genome sequencing and annotation.</title>
        <authorList>
            <consortium name="The Broad Institute Genomics Platform"/>
            <consortium name="The Broad Institute Genome Sequencing Center for Infectious Disease"/>
            <person name="Wu L."/>
            <person name="Ma J."/>
        </authorList>
    </citation>
    <scope>NUCLEOTIDE SEQUENCE [LARGE SCALE GENOMIC DNA]</scope>
    <source>
        <strain evidence="3">JCM 31037</strain>
    </source>
</reference>
<dbReference type="Proteomes" id="UP001597260">
    <property type="component" value="Unassembled WGS sequence"/>
</dbReference>
<gene>
    <name evidence="2" type="ORF">ACFQ4H_20335</name>
</gene>
<proteinExistence type="predicted"/>
<organism evidence="2 3">
    <name type="scientific">Micromonospora sonneratiae</name>
    <dbReference type="NCBI Taxonomy" id="1184706"/>
    <lineage>
        <taxon>Bacteria</taxon>
        <taxon>Bacillati</taxon>
        <taxon>Actinomycetota</taxon>
        <taxon>Actinomycetes</taxon>
        <taxon>Micromonosporales</taxon>
        <taxon>Micromonosporaceae</taxon>
        <taxon>Micromonospora</taxon>
    </lineage>
</organism>
<evidence type="ECO:0000313" key="2">
    <source>
        <dbReference type="EMBL" id="MFD1323441.1"/>
    </source>
</evidence>
<dbReference type="RefSeq" id="WP_377572631.1">
    <property type="nucleotide sequence ID" value="NZ_JBHTMP010000032.1"/>
</dbReference>
<accession>A0ABW3YIG1</accession>
<sequence length="411" mass="43426">MIKNDGGSGSSGTNWQSYTVPELWSLLKNHDTENHWKQVSGLRKTYELTQTHLSRLQQYRASLTESWPPEKSEAARVYVASLDKLIASVQDTYDTAQANYNTFSTATTAISQSRSKLQKLYNEYTEKQQKKQEYESRVAAEKDSLLPGTSPGKPPVTDAELKQLDFKARAIMSGLSGELVEARVQIRQPKPYQGRTIHDPSQDDGVNEKPPIIPPITVVGAPPSKPTLTAPPSGIQMPAPTAPSHGPVLGGASPSPAPPAAVTTPSNLITTTPPNSAGSGSGMLPPFSTGPGISSPYSPTSGGPIKPGTGGIVSAPRAMPPGGLIGGAPGMGTSQPGGAAPGRRINPVGGVIGNANPSARRNKEHPRRGHENTKHWDPDNPWETDEGVTPIVLPPPEPGRIDPGPAIGYNR</sequence>
<dbReference type="EMBL" id="JBHTMP010000032">
    <property type="protein sequence ID" value="MFD1323441.1"/>
    <property type="molecule type" value="Genomic_DNA"/>
</dbReference>
<feature type="region of interest" description="Disordered" evidence="1">
    <location>
        <begin position="128"/>
        <end position="156"/>
    </location>
</feature>
<evidence type="ECO:0000313" key="3">
    <source>
        <dbReference type="Proteomes" id="UP001597260"/>
    </source>
</evidence>
<evidence type="ECO:0008006" key="4">
    <source>
        <dbReference type="Google" id="ProtNLM"/>
    </source>
</evidence>
<feature type="compositionally biased region" description="Basic and acidic residues" evidence="1">
    <location>
        <begin position="128"/>
        <end position="144"/>
    </location>
</feature>
<feature type="compositionally biased region" description="Low complexity" evidence="1">
    <location>
        <begin position="246"/>
        <end position="266"/>
    </location>
</feature>
<feature type="compositionally biased region" description="Polar residues" evidence="1">
    <location>
        <begin position="267"/>
        <end position="278"/>
    </location>
</feature>
<feature type="region of interest" description="Disordered" evidence="1">
    <location>
        <begin position="228"/>
        <end position="411"/>
    </location>
</feature>